<evidence type="ECO:0000256" key="3">
    <source>
        <dbReference type="ARBA" id="ARBA00023125"/>
    </source>
</evidence>
<evidence type="ECO:0000256" key="1">
    <source>
        <dbReference type="ARBA" id="ARBA00009437"/>
    </source>
</evidence>
<dbReference type="InterPro" id="IPR050176">
    <property type="entry name" value="LTTR"/>
</dbReference>
<feature type="domain" description="HTH lysR-type" evidence="5">
    <location>
        <begin position="5"/>
        <end position="62"/>
    </location>
</feature>
<dbReference type="RefSeq" id="WP_094408855.1">
    <property type="nucleotide sequence ID" value="NZ_BMJZ01000001.1"/>
</dbReference>
<dbReference type="PROSITE" id="PS50931">
    <property type="entry name" value="HTH_LYSR"/>
    <property type="match status" value="1"/>
</dbReference>
<organism evidence="6 7">
    <name type="scientific">Elstera cyanobacteriorum</name>
    <dbReference type="NCBI Taxonomy" id="2022747"/>
    <lineage>
        <taxon>Bacteria</taxon>
        <taxon>Pseudomonadati</taxon>
        <taxon>Pseudomonadota</taxon>
        <taxon>Alphaproteobacteria</taxon>
        <taxon>Rhodospirillales</taxon>
        <taxon>Rhodospirillaceae</taxon>
        <taxon>Elstera</taxon>
    </lineage>
</organism>
<evidence type="ECO:0000256" key="4">
    <source>
        <dbReference type="ARBA" id="ARBA00023163"/>
    </source>
</evidence>
<dbReference type="InterPro" id="IPR005119">
    <property type="entry name" value="LysR_subst-bd"/>
</dbReference>
<dbReference type="Proteomes" id="UP000216361">
    <property type="component" value="Unassembled WGS sequence"/>
</dbReference>
<dbReference type="SUPFAM" id="SSF46785">
    <property type="entry name" value="Winged helix' DNA-binding domain"/>
    <property type="match status" value="1"/>
</dbReference>
<keyword evidence="2" id="KW-0805">Transcription regulation</keyword>
<reference evidence="6 7" key="1">
    <citation type="submission" date="2017-07" db="EMBL/GenBank/DDBJ databases">
        <title>Elstera cyanobacteriorum sp. nov., a novel bacterium isolated from cyanobacterial aggregates in a eutrophic lake.</title>
        <authorList>
            <person name="Cai H."/>
        </authorList>
    </citation>
    <scope>NUCLEOTIDE SEQUENCE [LARGE SCALE GENOMIC DNA]</scope>
    <source>
        <strain evidence="6 7">TH019</strain>
    </source>
</reference>
<proteinExistence type="inferred from homology"/>
<keyword evidence="4" id="KW-0804">Transcription</keyword>
<protein>
    <recommendedName>
        <fullName evidence="5">HTH lysR-type domain-containing protein</fullName>
    </recommendedName>
</protein>
<name>A0A255XNV6_9PROT</name>
<evidence type="ECO:0000313" key="7">
    <source>
        <dbReference type="Proteomes" id="UP000216361"/>
    </source>
</evidence>
<dbReference type="Pfam" id="PF03466">
    <property type="entry name" value="LysR_substrate"/>
    <property type="match status" value="1"/>
</dbReference>
<dbReference type="Gene3D" id="1.10.10.10">
    <property type="entry name" value="Winged helix-like DNA-binding domain superfamily/Winged helix DNA-binding domain"/>
    <property type="match status" value="1"/>
</dbReference>
<dbReference type="PRINTS" id="PR00039">
    <property type="entry name" value="HTHLYSR"/>
</dbReference>
<evidence type="ECO:0000313" key="6">
    <source>
        <dbReference type="EMBL" id="OYQ18592.1"/>
    </source>
</evidence>
<dbReference type="Gene3D" id="3.40.190.10">
    <property type="entry name" value="Periplasmic binding protein-like II"/>
    <property type="match status" value="2"/>
</dbReference>
<dbReference type="InterPro" id="IPR000847">
    <property type="entry name" value="LysR_HTH_N"/>
</dbReference>
<dbReference type="PANTHER" id="PTHR30579">
    <property type="entry name" value="TRANSCRIPTIONAL REGULATOR"/>
    <property type="match status" value="1"/>
</dbReference>
<dbReference type="GO" id="GO:0003700">
    <property type="term" value="F:DNA-binding transcription factor activity"/>
    <property type="evidence" value="ECO:0007669"/>
    <property type="project" value="InterPro"/>
</dbReference>
<dbReference type="PANTHER" id="PTHR30579:SF7">
    <property type="entry name" value="HTH-TYPE TRANSCRIPTIONAL REGULATOR LRHA-RELATED"/>
    <property type="match status" value="1"/>
</dbReference>
<dbReference type="InterPro" id="IPR036388">
    <property type="entry name" value="WH-like_DNA-bd_sf"/>
</dbReference>
<dbReference type="SUPFAM" id="SSF53850">
    <property type="entry name" value="Periplasmic binding protein-like II"/>
    <property type="match status" value="1"/>
</dbReference>
<evidence type="ECO:0000256" key="2">
    <source>
        <dbReference type="ARBA" id="ARBA00023015"/>
    </source>
</evidence>
<dbReference type="EMBL" id="NOXS01000032">
    <property type="protein sequence ID" value="OYQ18592.1"/>
    <property type="molecule type" value="Genomic_DNA"/>
</dbReference>
<dbReference type="GO" id="GO:0003677">
    <property type="term" value="F:DNA binding"/>
    <property type="evidence" value="ECO:0007669"/>
    <property type="project" value="UniProtKB-KW"/>
</dbReference>
<comment type="similarity">
    <text evidence="1">Belongs to the LysR transcriptional regulatory family.</text>
</comment>
<comment type="caution">
    <text evidence="6">The sequence shown here is derived from an EMBL/GenBank/DDBJ whole genome shotgun (WGS) entry which is preliminary data.</text>
</comment>
<keyword evidence="7" id="KW-1185">Reference proteome</keyword>
<sequence length="289" mass="30621">MNDTLDLAILRTLVAAEHLGGFSRAADRVGRTQSAVSLQLRRLEAQLGRKLFVKSGRGLVPTEAGEVLLAYAQRLLALNDEALAAVRGQGLSGRVRLGVPQDIADTVLPNALARFARAHPDVVLEGRVERQETLNRMLRDGSLDLILLFAEPQSPTGQDLGLVDLAWIGAPGWGPPPGQPLPLALLDAPCLFRKAGLATLDAAGQAWRLVFGSPSLGGLSPSIRAGLAITVRVARFCPPDLAPLPEGILPPLPRVSLRLAFAEAAPPPAVEKLGESLRQAVAEFLSARL</sequence>
<dbReference type="Pfam" id="PF00126">
    <property type="entry name" value="HTH_1"/>
    <property type="match status" value="1"/>
</dbReference>
<dbReference type="AlphaFoldDB" id="A0A255XNV6"/>
<keyword evidence="3" id="KW-0238">DNA-binding</keyword>
<dbReference type="InterPro" id="IPR036390">
    <property type="entry name" value="WH_DNA-bd_sf"/>
</dbReference>
<gene>
    <name evidence="6" type="ORF">CHR90_09970</name>
</gene>
<accession>A0A255XNV6</accession>
<evidence type="ECO:0000259" key="5">
    <source>
        <dbReference type="PROSITE" id="PS50931"/>
    </source>
</evidence>
<dbReference type="OrthoDB" id="9789529at2"/>